<evidence type="ECO:0000259" key="15">
    <source>
        <dbReference type="PROSITE" id="PS50164"/>
    </source>
</evidence>
<dbReference type="InterPro" id="IPR001943">
    <property type="entry name" value="UVR_dom"/>
</dbReference>
<keyword evidence="18" id="KW-1185">Reference proteome</keyword>
<dbReference type="Gene3D" id="3.40.1440.10">
    <property type="entry name" value="GIY-YIG endonuclease"/>
    <property type="match status" value="1"/>
</dbReference>
<dbReference type="GO" id="GO:0009381">
    <property type="term" value="F:excinuclease ABC activity"/>
    <property type="evidence" value="ECO:0007669"/>
    <property type="project" value="UniProtKB-UniRule"/>
</dbReference>
<feature type="domain" description="UvrC family homology region profile" evidence="16">
    <location>
        <begin position="258"/>
        <end position="480"/>
    </location>
</feature>
<dbReference type="SMART" id="SM00465">
    <property type="entry name" value="GIYc"/>
    <property type="match status" value="1"/>
</dbReference>
<dbReference type="SUPFAM" id="SSF82771">
    <property type="entry name" value="GIY-YIG endonuclease"/>
    <property type="match status" value="1"/>
</dbReference>
<sequence length="614" mass="67944">MDAAEQERTFDGRLFAQDLSNAPGVYRMYGAGDAVLYVGKAANLRKRVASYFRDDLPSRRIGHMVKQIARMEVTVTRTEAEALILENQLIKSLKPRYNILLRDDKSYPYLVITDETWPRIAFHRGARTLAGTYFGPYPSVNAVRATLDLMQKIFRLRTCEDAVFRNRSRPCLQHQIGRCSAPCVGLIGTRDYDAAIKRAALFLNGRSGELVDDLTRAMEEASQRLEFEQAAGLRDTVAAIRTVQAKQYVEGEQVDMDVLAVAMEAGTACVMVLSFRNGMSFGTRSYFPKCNGAESPEEVLSAFLAQHYLERTPPRELVLSHAVEDLGLFEKVLSETGGRKVEIKHQVRGERARYLAMAMQNAQMALATERHGKQAQLHRLQDLQRMLGLETPPQRIECFDISHTQGEATVASNVVFDAEGAVPGQYRRFNIDGITPGDDYAAMQQALSRRFKRALEQGVLPDVLLIDGGEGQLAQARGVMAELGIDGRAVHLVGVAKGVARKPGDETLILPDGRQLKPGAASPALQLIQQVRDEAHRFAITGHRGRRQKARDTSTLERIEGIGAKRRAKLLKHFGGLSGLKGAGVEEIARVDGINRALAERIYAQLHGIDRVSG</sequence>
<evidence type="ECO:0000256" key="10">
    <source>
        <dbReference type="ARBA" id="ARBA00062841"/>
    </source>
</evidence>
<dbReference type="Gene3D" id="3.30.420.340">
    <property type="entry name" value="UvrC, RNAse H endonuclease domain"/>
    <property type="match status" value="1"/>
</dbReference>
<comment type="subcellular location">
    <subcellularLocation>
        <location evidence="1 13">Cytoplasm</location>
    </subcellularLocation>
</comment>
<evidence type="ECO:0000256" key="1">
    <source>
        <dbReference type="ARBA" id="ARBA00004496"/>
    </source>
</evidence>
<dbReference type="PROSITE" id="PS50164">
    <property type="entry name" value="GIY_YIG"/>
    <property type="match status" value="1"/>
</dbReference>
<dbReference type="InterPro" id="IPR004791">
    <property type="entry name" value="UvrC"/>
</dbReference>
<dbReference type="NCBIfam" id="NF001824">
    <property type="entry name" value="PRK00558.1-5"/>
    <property type="match status" value="1"/>
</dbReference>
<keyword evidence="5 13" id="KW-0267">Excision nuclease</keyword>
<feature type="domain" description="UVR" evidence="14">
    <location>
        <begin position="208"/>
        <end position="243"/>
    </location>
</feature>
<dbReference type="InterPro" id="IPR010994">
    <property type="entry name" value="RuvA_2-like"/>
</dbReference>
<dbReference type="InterPro" id="IPR050066">
    <property type="entry name" value="UvrABC_protein_C"/>
</dbReference>
<dbReference type="GO" id="GO:0009432">
    <property type="term" value="P:SOS response"/>
    <property type="evidence" value="ECO:0007669"/>
    <property type="project" value="UniProtKB-UniRule"/>
</dbReference>
<reference evidence="17" key="2">
    <citation type="submission" date="2020-09" db="EMBL/GenBank/DDBJ databases">
        <authorList>
            <person name="Sun Q."/>
            <person name="Zhou Y."/>
        </authorList>
    </citation>
    <scope>NUCLEOTIDE SEQUENCE</scope>
    <source>
        <strain evidence="17">CGMCC 1.12726</strain>
    </source>
</reference>
<comment type="similarity">
    <text evidence="9 13">Belongs to the UvrC family.</text>
</comment>
<dbReference type="InterPro" id="IPR035901">
    <property type="entry name" value="GIY-YIG_endonuc_sf"/>
</dbReference>
<dbReference type="NCBIfam" id="TIGR00194">
    <property type="entry name" value="uvrC"/>
    <property type="match status" value="1"/>
</dbReference>
<dbReference type="EMBL" id="BMFO01000004">
    <property type="protein sequence ID" value="GGF97545.1"/>
    <property type="molecule type" value="Genomic_DNA"/>
</dbReference>
<dbReference type="InterPro" id="IPR047296">
    <property type="entry name" value="GIY-YIG_UvrC_Cho"/>
</dbReference>
<name>A0A917FRD6_9GAMM</name>
<organism evidence="17 18">
    <name type="scientific">Arenimonas maotaiensis</name>
    <dbReference type="NCBI Taxonomy" id="1446479"/>
    <lineage>
        <taxon>Bacteria</taxon>
        <taxon>Pseudomonadati</taxon>
        <taxon>Pseudomonadota</taxon>
        <taxon>Gammaproteobacteria</taxon>
        <taxon>Lysobacterales</taxon>
        <taxon>Lysobacteraceae</taxon>
        <taxon>Arenimonas</taxon>
    </lineage>
</organism>
<evidence type="ECO:0000259" key="16">
    <source>
        <dbReference type="PROSITE" id="PS50165"/>
    </source>
</evidence>
<dbReference type="PANTHER" id="PTHR30562">
    <property type="entry name" value="UVRC/OXIDOREDUCTASE"/>
    <property type="match status" value="1"/>
</dbReference>
<evidence type="ECO:0000256" key="6">
    <source>
        <dbReference type="ARBA" id="ARBA00023204"/>
    </source>
</evidence>
<dbReference type="GO" id="GO:0009380">
    <property type="term" value="C:excinuclease repair complex"/>
    <property type="evidence" value="ECO:0007669"/>
    <property type="project" value="InterPro"/>
</dbReference>
<dbReference type="Pfam" id="PF08459">
    <property type="entry name" value="UvrC_RNaseH_dom"/>
    <property type="match status" value="1"/>
</dbReference>
<dbReference type="InterPro" id="IPR001162">
    <property type="entry name" value="UvrC_RNase_H_dom"/>
</dbReference>
<dbReference type="InterPro" id="IPR036876">
    <property type="entry name" value="UVR_dom_sf"/>
</dbReference>
<dbReference type="PANTHER" id="PTHR30562:SF1">
    <property type="entry name" value="UVRABC SYSTEM PROTEIN C"/>
    <property type="match status" value="1"/>
</dbReference>
<keyword evidence="7 13" id="KW-0742">SOS response</keyword>
<dbReference type="GO" id="GO:0003677">
    <property type="term" value="F:DNA binding"/>
    <property type="evidence" value="ECO:0007669"/>
    <property type="project" value="UniProtKB-UniRule"/>
</dbReference>
<dbReference type="FunFam" id="1.10.150.20:FF:000005">
    <property type="entry name" value="UvrABC system protein C"/>
    <property type="match status" value="1"/>
</dbReference>
<dbReference type="RefSeq" id="WP_188450168.1">
    <property type="nucleotide sequence ID" value="NZ_BMFO01000004.1"/>
</dbReference>
<evidence type="ECO:0000256" key="3">
    <source>
        <dbReference type="ARBA" id="ARBA00022763"/>
    </source>
</evidence>
<protein>
    <recommendedName>
        <fullName evidence="11 13">UvrABC system protein C</fullName>
        <shortName evidence="13">Protein UvrC</shortName>
    </recommendedName>
    <alternativeName>
        <fullName evidence="12 13">Excinuclease ABC subunit C</fullName>
    </alternativeName>
</protein>
<comment type="caution">
    <text evidence="17">The sequence shown here is derived from an EMBL/GenBank/DDBJ whole genome shotgun (WGS) entry which is preliminary data.</text>
</comment>
<dbReference type="SUPFAM" id="SSF46600">
    <property type="entry name" value="C-terminal UvrC-binding domain of UvrB"/>
    <property type="match status" value="1"/>
</dbReference>
<evidence type="ECO:0000259" key="14">
    <source>
        <dbReference type="PROSITE" id="PS50151"/>
    </source>
</evidence>
<dbReference type="CDD" id="cd10434">
    <property type="entry name" value="GIY-YIG_UvrC_Cho"/>
    <property type="match status" value="1"/>
</dbReference>
<proteinExistence type="inferred from homology"/>
<dbReference type="Proteomes" id="UP000632858">
    <property type="component" value="Unassembled WGS sequence"/>
</dbReference>
<dbReference type="Gene3D" id="1.10.150.20">
    <property type="entry name" value="5' to 3' exonuclease, C-terminal subdomain"/>
    <property type="match status" value="1"/>
</dbReference>
<feature type="domain" description="GIY-YIG" evidence="15">
    <location>
        <begin position="21"/>
        <end position="99"/>
    </location>
</feature>
<evidence type="ECO:0000256" key="9">
    <source>
        <dbReference type="ARBA" id="ARBA00061531"/>
    </source>
</evidence>
<dbReference type="GO" id="GO:0006289">
    <property type="term" value="P:nucleotide-excision repair"/>
    <property type="evidence" value="ECO:0007669"/>
    <property type="project" value="UniProtKB-UniRule"/>
</dbReference>
<dbReference type="SUPFAM" id="SSF47781">
    <property type="entry name" value="RuvA domain 2-like"/>
    <property type="match status" value="1"/>
</dbReference>
<evidence type="ECO:0000313" key="17">
    <source>
        <dbReference type="EMBL" id="GGF97545.1"/>
    </source>
</evidence>
<keyword evidence="2 13" id="KW-0963">Cytoplasm</keyword>
<evidence type="ECO:0000256" key="2">
    <source>
        <dbReference type="ARBA" id="ARBA00022490"/>
    </source>
</evidence>
<dbReference type="Pfam" id="PF14520">
    <property type="entry name" value="HHH_5"/>
    <property type="match status" value="1"/>
</dbReference>
<gene>
    <name evidence="13 17" type="primary">uvrC</name>
    <name evidence="17" type="ORF">GCM10010960_19070</name>
</gene>
<dbReference type="Pfam" id="PF01541">
    <property type="entry name" value="GIY-YIG"/>
    <property type="match status" value="1"/>
</dbReference>
<dbReference type="FunFam" id="3.40.1440.10:FF:000001">
    <property type="entry name" value="UvrABC system protein C"/>
    <property type="match status" value="1"/>
</dbReference>
<dbReference type="FunFam" id="3.30.420.340:FF:000001">
    <property type="entry name" value="UvrABC system protein C"/>
    <property type="match status" value="1"/>
</dbReference>
<keyword evidence="3 13" id="KW-0227">DNA damage</keyword>
<dbReference type="InterPro" id="IPR003583">
    <property type="entry name" value="Hlx-hairpin-Hlx_DNA-bd_motif"/>
</dbReference>
<dbReference type="PROSITE" id="PS50151">
    <property type="entry name" value="UVR"/>
    <property type="match status" value="1"/>
</dbReference>
<evidence type="ECO:0000256" key="4">
    <source>
        <dbReference type="ARBA" id="ARBA00022769"/>
    </source>
</evidence>
<dbReference type="Gene3D" id="4.10.860.10">
    <property type="entry name" value="UVR domain"/>
    <property type="match status" value="1"/>
</dbReference>
<dbReference type="Pfam" id="PF22920">
    <property type="entry name" value="UvrC_RNaseH"/>
    <property type="match status" value="1"/>
</dbReference>
<dbReference type="HAMAP" id="MF_00203">
    <property type="entry name" value="UvrC"/>
    <property type="match status" value="1"/>
</dbReference>
<comment type="subunit">
    <text evidence="10 13">Interacts with UvrB in an incision complex.</text>
</comment>
<evidence type="ECO:0000256" key="11">
    <source>
        <dbReference type="ARBA" id="ARBA00067419"/>
    </source>
</evidence>
<evidence type="ECO:0000256" key="8">
    <source>
        <dbReference type="ARBA" id="ARBA00059452"/>
    </source>
</evidence>
<keyword evidence="4 13" id="KW-0228">DNA excision</keyword>
<dbReference type="InterPro" id="IPR000305">
    <property type="entry name" value="GIY-YIG_endonuc"/>
</dbReference>
<keyword evidence="6 13" id="KW-0234">DNA repair</keyword>
<evidence type="ECO:0000256" key="13">
    <source>
        <dbReference type="HAMAP-Rule" id="MF_00203"/>
    </source>
</evidence>
<dbReference type="Pfam" id="PF02151">
    <property type="entry name" value="UVR"/>
    <property type="match status" value="1"/>
</dbReference>
<evidence type="ECO:0000256" key="5">
    <source>
        <dbReference type="ARBA" id="ARBA00022881"/>
    </source>
</evidence>
<dbReference type="GO" id="GO:0005737">
    <property type="term" value="C:cytoplasm"/>
    <property type="evidence" value="ECO:0007669"/>
    <property type="project" value="UniProtKB-SubCell"/>
</dbReference>
<dbReference type="PROSITE" id="PS50165">
    <property type="entry name" value="UVRC"/>
    <property type="match status" value="1"/>
</dbReference>
<dbReference type="AlphaFoldDB" id="A0A917FRD6"/>
<dbReference type="SMART" id="SM00278">
    <property type="entry name" value="HhH1"/>
    <property type="match status" value="2"/>
</dbReference>
<evidence type="ECO:0000256" key="7">
    <source>
        <dbReference type="ARBA" id="ARBA00023236"/>
    </source>
</evidence>
<comment type="function">
    <text evidence="8 13">The UvrABC repair system catalyzes the recognition and processing of DNA lesions. UvrC both incises the 5' and 3' sides of the lesion. The N-terminal half is responsible for the 3' incision and the C-terminal half is responsible for the 5' incision.</text>
</comment>
<dbReference type="InterPro" id="IPR038476">
    <property type="entry name" value="UvrC_RNase_H_dom_sf"/>
</dbReference>
<accession>A0A917FRD6</accession>
<reference evidence="17" key="1">
    <citation type="journal article" date="2014" name="Int. J. Syst. Evol. Microbiol.">
        <title>Complete genome sequence of Corynebacterium casei LMG S-19264T (=DSM 44701T), isolated from a smear-ripened cheese.</title>
        <authorList>
            <consortium name="US DOE Joint Genome Institute (JGI-PGF)"/>
            <person name="Walter F."/>
            <person name="Albersmeier A."/>
            <person name="Kalinowski J."/>
            <person name="Ruckert C."/>
        </authorList>
    </citation>
    <scope>NUCLEOTIDE SEQUENCE</scope>
    <source>
        <strain evidence="17">CGMCC 1.12726</strain>
    </source>
</reference>
<evidence type="ECO:0000256" key="12">
    <source>
        <dbReference type="ARBA" id="ARBA00077138"/>
    </source>
</evidence>
<evidence type="ECO:0000313" key="18">
    <source>
        <dbReference type="Proteomes" id="UP000632858"/>
    </source>
</evidence>